<dbReference type="AlphaFoldDB" id="A0A9X3LKG8"/>
<dbReference type="InterPro" id="IPR029068">
    <property type="entry name" value="Glyas_Bleomycin-R_OHBP_Dase"/>
</dbReference>
<dbReference type="InterPro" id="IPR041581">
    <property type="entry name" value="Glyoxalase_6"/>
</dbReference>
<dbReference type="PROSITE" id="PS51819">
    <property type="entry name" value="VOC"/>
    <property type="match status" value="1"/>
</dbReference>
<comment type="caution">
    <text evidence="2">The sequence shown here is derived from an EMBL/GenBank/DDBJ whole genome shotgun (WGS) entry which is preliminary data.</text>
</comment>
<sequence length="129" mass="14473">MRKNKGRVIGFELSSQEPEKAVQFYSNVFGWEIAEPQWDYWAITTGKNETKGINGGIGKGPDDYPHGTRIQIEVDVIDDAISAAKENGATVVREKMEFDSFYLAYLMDPTGVQFGIIQKNKHISQSSHC</sequence>
<dbReference type="Gene3D" id="3.10.180.10">
    <property type="entry name" value="2,3-Dihydroxybiphenyl 1,2-Dioxygenase, domain 1"/>
    <property type="match status" value="1"/>
</dbReference>
<reference evidence="2" key="1">
    <citation type="submission" date="2022-05" db="EMBL/GenBank/DDBJ databases">
        <authorList>
            <person name="Colautti A."/>
            <person name="Iacumin L."/>
        </authorList>
    </citation>
    <scope>NUCLEOTIDE SEQUENCE</scope>
    <source>
        <strain evidence="2">SK 55</strain>
    </source>
</reference>
<dbReference type="Pfam" id="PF18029">
    <property type="entry name" value="Glyoxalase_6"/>
    <property type="match status" value="1"/>
</dbReference>
<dbReference type="Proteomes" id="UP001152173">
    <property type="component" value="Unassembled WGS sequence"/>
</dbReference>
<accession>A0A9X3LKG8</accession>
<evidence type="ECO:0000259" key="1">
    <source>
        <dbReference type="PROSITE" id="PS51819"/>
    </source>
</evidence>
<dbReference type="PANTHER" id="PTHR33993">
    <property type="entry name" value="GLYOXALASE-RELATED"/>
    <property type="match status" value="1"/>
</dbReference>
<keyword evidence="3" id="KW-1185">Reference proteome</keyword>
<evidence type="ECO:0000313" key="2">
    <source>
        <dbReference type="EMBL" id="MCZ8538194.1"/>
    </source>
</evidence>
<feature type="domain" description="VOC" evidence="1">
    <location>
        <begin position="7"/>
        <end position="119"/>
    </location>
</feature>
<proteinExistence type="predicted"/>
<name>A0A9X3LKG8_9BACL</name>
<gene>
    <name evidence="2" type="ORF">M9R32_13440</name>
</gene>
<organism evidence="2 3">
    <name type="scientific">Paenisporosarcina quisquiliarum</name>
    <dbReference type="NCBI Taxonomy" id="365346"/>
    <lineage>
        <taxon>Bacteria</taxon>
        <taxon>Bacillati</taxon>
        <taxon>Bacillota</taxon>
        <taxon>Bacilli</taxon>
        <taxon>Bacillales</taxon>
        <taxon>Caryophanaceae</taxon>
        <taxon>Paenisporosarcina</taxon>
    </lineage>
</organism>
<dbReference type="EMBL" id="JAMKBJ010000013">
    <property type="protein sequence ID" value="MCZ8538194.1"/>
    <property type="molecule type" value="Genomic_DNA"/>
</dbReference>
<dbReference type="SUPFAM" id="SSF54593">
    <property type="entry name" value="Glyoxalase/Bleomycin resistance protein/Dihydroxybiphenyl dioxygenase"/>
    <property type="match status" value="1"/>
</dbReference>
<protein>
    <submittedName>
        <fullName evidence="2">VOC family protein</fullName>
    </submittedName>
</protein>
<evidence type="ECO:0000313" key="3">
    <source>
        <dbReference type="Proteomes" id="UP001152173"/>
    </source>
</evidence>
<dbReference type="InterPro" id="IPR052164">
    <property type="entry name" value="Anthracycline_SecMetBiosynth"/>
</dbReference>
<dbReference type="RefSeq" id="WP_269927267.1">
    <property type="nucleotide sequence ID" value="NZ_JAMKBJ010000013.1"/>
</dbReference>
<dbReference type="InterPro" id="IPR037523">
    <property type="entry name" value="VOC_core"/>
</dbReference>